<evidence type="ECO:0000256" key="6">
    <source>
        <dbReference type="PROSITE-ProRule" id="PRU01016"/>
    </source>
</evidence>
<dbReference type="GO" id="GO:0003886">
    <property type="term" value="F:DNA (cytosine-5-)-methyltransferase activity"/>
    <property type="evidence" value="ECO:0007669"/>
    <property type="project" value="UniProtKB-EC"/>
</dbReference>
<dbReference type="EC" id="2.1.1.37" evidence="8"/>
<dbReference type="Gene3D" id="3.90.120.10">
    <property type="entry name" value="DNA Methylase, subunit A, domain 2"/>
    <property type="match status" value="1"/>
</dbReference>
<dbReference type="PANTHER" id="PTHR10629:SF52">
    <property type="entry name" value="DNA (CYTOSINE-5)-METHYLTRANSFERASE 1"/>
    <property type="match status" value="1"/>
</dbReference>
<dbReference type="Gene3D" id="3.40.50.150">
    <property type="entry name" value="Vaccinia Virus protein VP39"/>
    <property type="match status" value="1"/>
</dbReference>
<dbReference type="PROSITE" id="PS00095">
    <property type="entry name" value="C5_MTASE_2"/>
    <property type="match status" value="1"/>
</dbReference>
<reference evidence="10" key="1">
    <citation type="submission" date="2016-10" db="EMBL/GenBank/DDBJ databases">
        <authorList>
            <person name="Varghese N."/>
            <person name="Submissions S."/>
        </authorList>
    </citation>
    <scope>NUCLEOTIDE SEQUENCE [LARGE SCALE GENOMIC DNA]</scope>
    <source>
        <strain evidence="10">Gh-105</strain>
    </source>
</reference>
<keyword evidence="10" id="KW-1185">Reference proteome</keyword>
<evidence type="ECO:0000256" key="2">
    <source>
        <dbReference type="ARBA" id="ARBA00022679"/>
    </source>
</evidence>
<feature type="active site" evidence="6">
    <location>
        <position position="87"/>
    </location>
</feature>
<dbReference type="STRING" id="582675.SAMN05192565_12511"/>
<evidence type="ECO:0000313" key="9">
    <source>
        <dbReference type="EMBL" id="SFH02490.1"/>
    </source>
</evidence>
<evidence type="ECO:0000313" key="10">
    <source>
        <dbReference type="Proteomes" id="UP000199229"/>
    </source>
</evidence>
<dbReference type="InterPro" id="IPR029063">
    <property type="entry name" value="SAM-dependent_MTases_sf"/>
</dbReference>
<dbReference type="Pfam" id="PF00145">
    <property type="entry name" value="DNA_methylase"/>
    <property type="match status" value="1"/>
</dbReference>
<keyword evidence="2 6" id="KW-0808">Transferase</keyword>
<keyword evidence="3 6" id="KW-0949">S-adenosyl-L-methionine</keyword>
<dbReference type="EMBL" id="FOPM01000025">
    <property type="protein sequence ID" value="SFH02490.1"/>
    <property type="molecule type" value="Genomic_DNA"/>
</dbReference>
<dbReference type="GO" id="GO:0032259">
    <property type="term" value="P:methylation"/>
    <property type="evidence" value="ECO:0007669"/>
    <property type="project" value="UniProtKB-KW"/>
</dbReference>
<dbReference type="AlphaFoldDB" id="A0A1I2WM78"/>
<dbReference type="NCBIfam" id="TIGR00675">
    <property type="entry name" value="dcm"/>
    <property type="match status" value="1"/>
</dbReference>
<evidence type="ECO:0000256" key="1">
    <source>
        <dbReference type="ARBA" id="ARBA00022603"/>
    </source>
</evidence>
<sequence>MGGEGYGTIGTIVDLFSGCGGFSLGAELAGFKSLAAIDVDPILQSGYRRNFPRSQAVQASVADIDGTDWRNLIGRQRPDGVIGGPPCQGFSLIGKRAIDDPRNTLIGHFFRHVNLLRPKFFVMENVEGLLIGDSKKLLLEAIETVKPRFTVLDPIVVRAADFGAATSRKRVIVVGYDPDEIESLESGGFSCGRLAPVNTVRDAISDLPGPIPAGGATDFGWARYSAHTPRGLSDYARELRRCPPPGLGSQEAVQRHANGYVSGLAETRHSLQVAHRYANTPGGKAEPITKSYRLEWHGLCPTLRAGTGSDKGSFQAVRPLHPGEGRVITVREAARLQGFPDWFTFHPTKWHSFRMLGNSVSPFVGRGLLMTLANKFPLPLAA</sequence>
<evidence type="ECO:0000256" key="5">
    <source>
        <dbReference type="ARBA" id="ARBA00047422"/>
    </source>
</evidence>
<evidence type="ECO:0000256" key="3">
    <source>
        <dbReference type="ARBA" id="ARBA00022691"/>
    </source>
</evidence>
<comment type="catalytic activity">
    <reaction evidence="5 8">
        <text>a 2'-deoxycytidine in DNA + S-adenosyl-L-methionine = a 5-methyl-2'-deoxycytidine in DNA + S-adenosyl-L-homocysteine + H(+)</text>
        <dbReference type="Rhea" id="RHEA:13681"/>
        <dbReference type="Rhea" id="RHEA-COMP:11369"/>
        <dbReference type="Rhea" id="RHEA-COMP:11370"/>
        <dbReference type="ChEBI" id="CHEBI:15378"/>
        <dbReference type="ChEBI" id="CHEBI:57856"/>
        <dbReference type="ChEBI" id="CHEBI:59789"/>
        <dbReference type="ChEBI" id="CHEBI:85452"/>
        <dbReference type="ChEBI" id="CHEBI:85454"/>
        <dbReference type="EC" id="2.1.1.37"/>
    </reaction>
</comment>
<comment type="similarity">
    <text evidence="6 7">Belongs to the class I-like SAM-binding methyltransferase superfamily. C5-methyltransferase family.</text>
</comment>
<dbReference type="GO" id="GO:0009307">
    <property type="term" value="P:DNA restriction-modification system"/>
    <property type="evidence" value="ECO:0007669"/>
    <property type="project" value="UniProtKB-KW"/>
</dbReference>
<dbReference type="InterPro" id="IPR018117">
    <property type="entry name" value="C5_DNA_meth_AS"/>
</dbReference>
<dbReference type="InterPro" id="IPR001525">
    <property type="entry name" value="C5_MeTfrase"/>
</dbReference>
<evidence type="ECO:0000256" key="8">
    <source>
        <dbReference type="RuleBase" id="RU000417"/>
    </source>
</evidence>
<dbReference type="PROSITE" id="PS00094">
    <property type="entry name" value="C5_MTASE_1"/>
    <property type="match status" value="1"/>
</dbReference>
<dbReference type="SUPFAM" id="SSF53335">
    <property type="entry name" value="S-adenosyl-L-methionine-dependent methyltransferases"/>
    <property type="match status" value="1"/>
</dbReference>
<name>A0A1I2WM78_9HYPH</name>
<dbReference type="RefSeq" id="WP_091974412.1">
    <property type="nucleotide sequence ID" value="NZ_FOPM01000025.1"/>
</dbReference>
<proteinExistence type="inferred from homology"/>
<dbReference type="OrthoDB" id="9813719at2"/>
<gene>
    <name evidence="9" type="ORF">SAMN05192565_12511</name>
</gene>
<organism evidence="9 10">
    <name type="scientific">Methylobacterium gossipiicola</name>
    <dbReference type="NCBI Taxonomy" id="582675"/>
    <lineage>
        <taxon>Bacteria</taxon>
        <taxon>Pseudomonadati</taxon>
        <taxon>Pseudomonadota</taxon>
        <taxon>Alphaproteobacteria</taxon>
        <taxon>Hyphomicrobiales</taxon>
        <taxon>Methylobacteriaceae</taxon>
        <taxon>Methylobacterium</taxon>
    </lineage>
</organism>
<dbReference type="InterPro" id="IPR031303">
    <property type="entry name" value="C5_meth_CS"/>
</dbReference>
<accession>A0A1I2WM78</accession>
<dbReference type="InterPro" id="IPR050390">
    <property type="entry name" value="C5-Methyltransferase"/>
</dbReference>
<keyword evidence="1 6" id="KW-0489">Methyltransferase</keyword>
<protein>
    <recommendedName>
        <fullName evidence="8">Cytosine-specific methyltransferase</fullName>
        <ecNumber evidence="8">2.1.1.37</ecNumber>
    </recommendedName>
</protein>
<dbReference type="PROSITE" id="PS51679">
    <property type="entry name" value="SAM_MT_C5"/>
    <property type="match status" value="1"/>
</dbReference>
<dbReference type="PANTHER" id="PTHR10629">
    <property type="entry name" value="CYTOSINE-SPECIFIC METHYLTRANSFERASE"/>
    <property type="match status" value="1"/>
</dbReference>
<dbReference type="Proteomes" id="UP000199229">
    <property type="component" value="Unassembled WGS sequence"/>
</dbReference>
<dbReference type="PRINTS" id="PR00105">
    <property type="entry name" value="C5METTRFRASE"/>
</dbReference>
<evidence type="ECO:0000256" key="4">
    <source>
        <dbReference type="ARBA" id="ARBA00022747"/>
    </source>
</evidence>
<evidence type="ECO:0000256" key="7">
    <source>
        <dbReference type="RuleBase" id="RU000416"/>
    </source>
</evidence>
<keyword evidence="4" id="KW-0680">Restriction system</keyword>